<evidence type="ECO:0000313" key="1">
    <source>
        <dbReference type="EMBL" id="SVE46759.1"/>
    </source>
</evidence>
<protein>
    <submittedName>
        <fullName evidence="1">Uncharacterized protein</fullName>
    </submittedName>
</protein>
<name>A0A383DR13_9ZZZZ</name>
<reference evidence="1" key="1">
    <citation type="submission" date="2018-05" db="EMBL/GenBank/DDBJ databases">
        <authorList>
            <person name="Lanie J.A."/>
            <person name="Ng W.-L."/>
            <person name="Kazmierczak K.M."/>
            <person name="Andrzejewski T.M."/>
            <person name="Davidsen T.M."/>
            <person name="Wayne K.J."/>
            <person name="Tettelin H."/>
            <person name="Glass J.I."/>
            <person name="Rusch D."/>
            <person name="Podicherti R."/>
            <person name="Tsui H.-C.T."/>
            <person name="Winkler M.E."/>
        </authorList>
    </citation>
    <scope>NUCLEOTIDE SEQUENCE</scope>
</reference>
<gene>
    <name evidence="1" type="ORF">METZ01_LOCUS499613</name>
</gene>
<feature type="non-terminal residue" evidence="1">
    <location>
        <position position="50"/>
    </location>
</feature>
<dbReference type="EMBL" id="UINC01219334">
    <property type="protein sequence ID" value="SVE46759.1"/>
    <property type="molecule type" value="Genomic_DNA"/>
</dbReference>
<proteinExistence type="predicted"/>
<organism evidence="1">
    <name type="scientific">marine metagenome</name>
    <dbReference type="NCBI Taxonomy" id="408172"/>
    <lineage>
        <taxon>unclassified sequences</taxon>
        <taxon>metagenomes</taxon>
        <taxon>ecological metagenomes</taxon>
    </lineage>
</organism>
<dbReference type="AlphaFoldDB" id="A0A383DR13"/>
<sequence length="50" mass="6112">MDKVKKKINFFPFFVKISNEDDNLPLYALLFHKFVFFTKEPFVFVFNLTF</sequence>
<accession>A0A383DR13</accession>